<dbReference type="RefSeq" id="XP_056042409.1">
    <property type="nucleotide sequence ID" value="XM_056190062.1"/>
</dbReference>
<dbReference type="SUPFAM" id="SSF57701">
    <property type="entry name" value="Zn2/Cys6 DNA-binding domain"/>
    <property type="match status" value="1"/>
</dbReference>
<dbReference type="GO" id="GO:0005634">
    <property type="term" value="C:nucleus"/>
    <property type="evidence" value="ECO:0007669"/>
    <property type="project" value="UniProtKB-SubCell"/>
</dbReference>
<dbReference type="PANTHER" id="PTHR47338:SF20">
    <property type="entry name" value="ZN(II)2CYS6 TRANSCRIPTION FACTOR (EUROFUNG)"/>
    <property type="match status" value="1"/>
</dbReference>
<keyword evidence="3" id="KW-0805">Transcription regulation</keyword>
<dbReference type="GO" id="GO:0006351">
    <property type="term" value="P:DNA-templated transcription"/>
    <property type="evidence" value="ECO:0007669"/>
    <property type="project" value="InterPro"/>
</dbReference>
<dbReference type="GO" id="GO:0003677">
    <property type="term" value="F:DNA binding"/>
    <property type="evidence" value="ECO:0007669"/>
    <property type="project" value="InterPro"/>
</dbReference>
<dbReference type="CDD" id="cd00067">
    <property type="entry name" value="GAL4"/>
    <property type="match status" value="1"/>
</dbReference>
<evidence type="ECO:0000256" key="2">
    <source>
        <dbReference type="ARBA" id="ARBA00022723"/>
    </source>
</evidence>
<comment type="caution">
    <text evidence="7">The sequence shown here is derived from an EMBL/GenBank/DDBJ whole genome shotgun (WGS) entry which is preliminary data.</text>
</comment>
<dbReference type="AlphaFoldDB" id="A0AAD7QP89"/>
<dbReference type="CDD" id="cd12148">
    <property type="entry name" value="fungal_TF_MHR"/>
    <property type="match status" value="1"/>
</dbReference>
<keyword evidence="8" id="KW-1185">Reference proteome</keyword>
<dbReference type="Proteomes" id="UP001217417">
    <property type="component" value="Unassembled WGS sequence"/>
</dbReference>
<protein>
    <submittedName>
        <fullName evidence="7">C6 transcription factor</fullName>
    </submittedName>
</protein>
<gene>
    <name evidence="7" type="ORF">POJ06DRAFT_282812</name>
</gene>
<dbReference type="Pfam" id="PF00172">
    <property type="entry name" value="Zn_clus"/>
    <property type="match status" value="1"/>
</dbReference>
<evidence type="ECO:0000313" key="8">
    <source>
        <dbReference type="Proteomes" id="UP001217417"/>
    </source>
</evidence>
<comment type="subcellular location">
    <subcellularLocation>
        <location evidence="1">Nucleus</location>
    </subcellularLocation>
</comment>
<evidence type="ECO:0000256" key="1">
    <source>
        <dbReference type="ARBA" id="ARBA00004123"/>
    </source>
</evidence>
<evidence type="ECO:0000256" key="5">
    <source>
        <dbReference type="ARBA" id="ARBA00023242"/>
    </source>
</evidence>
<evidence type="ECO:0000256" key="3">
    <source>
        <dbReference type="ARBA" id="ARBA00023015"/>
    </source>
</evidence>
<reference evidence="7" key="1">
    <citation type="submission" date="2023-03" db="EMBL/GenBank/DDBJ databases">
        <title>Near-Complete genome sequence of Lipomyces tetrasporous NRRL Y-64009, an oleaginous yeast capable of growing on lignocellulosic hydrolysates.</title>
        <authorList>
            <consortium name="Lawrence Berkeley National Laboratory"/>
            <person name="Jagtap S.S."/>
            <person name="Liu J.-J."/>
            <person name="Walukiewicz H.E."/>
            <person name="Pangilinan J."/>
            <person name="Lipzen A."/>
            <person name="Ahrendt S."/>
            <person name="Koriabine M."/>
            <person name="Cobaugh K."/>
            <person name="Salamov A."/>
            <person name="Yoshinaga Y."/>
            <person name="Ng V."/>
            <person name="Daum C."/>
            <person name="Grigoriev I.V."/>
            <person name="Slininger P.J."/>
            <person name="Dien B.S."/>
            <person name="Jin Y.-S."/>
            <person name="Rao C.V."/>
        </authorList>
    </citation>
    <scope>NUCLEOTIDE SEQUENCE</scope>
    <source>
        <strain evidence="7">NRRL Y-64009</strain>
    </source>
</reference>
<dbReference type="SMART" id="SM00066">
    <property type="entry name" value="GAL4"/>
    <property type="match status" value="1"/>
</dbReference>
<name>A0AAD7QP89_9ASCO</name>
<dbReference type="InterPro" id="IPR050815">
    <property type="entry name" value="TF_fung"/>
</dbReference>
<dbReference type="InterPro" id="IPR001138">
    <property type="entry name" value="Zn2Cys6_DnaBD"/>
</dbReference>
<dbReference type="Pfam" id="PF04082">
    <property type="entry name" value="Fungal_trans"/>
    <property type="match status" value="1"/>
</dbReference>
<keyword evidence="4" id="KW-0804">Transcription</keyword>
<feature type="domain" description="Zn(2)-C6 fungal-type" evidence="6">
    <location>
        <begin position="18"/>
        <end position="48"/>
    </location>
</feature>
<dbReference type="GeneID" id="80885228"/>
<evidence type="ECO:0000313" key="7">
    <source>
        <dbReference type="EMBL" id="KAJ8098959.1"/>
    </source>
</evidence>
<keyword evidence="2" id="KW-0479">Metal-binding</keyword>
<dbReference type="InterPro" id="IPR036864">
    <property type="entry name" value="Zn2-C6_fun-type_DNA-bd_sf"/>
</dbReference>
<dbReference type="PROSITE" id="PS00463">
    <property type="entry name" value="ZN2_CY6_FUNGAL_1"/>
    <property type="match status" value="1"/>
</dbReference>
<dbReference type="GO" id="GO:0000981">
    <property type="term" value="F:DNA-binding transcription factor activity, RNA polymerase II-specific"/>
    <property type="evidence" value="ECO:0007669"/>
    <property type="project" value="InterPro"/>
</dbReference>
<keyword evidence="5" id="KW-0539">Nucleus</keyword>
<dbReference type="PROSITE" id="PS50048">
    <property type="entry name" value="ZN2_CY6_FUNGAL_2"/>
    <property type="match status" value="1"/>
</dbReference>
<evidence type="ECO:0000256" key="4">
    <source>
        <dbReference type="ARBA" id="ARBA00023163"/>
    </source>
</evidence>
<accession>A0AAD7QP89</accession>
<dbReference type="EMBL" id="JARPMG010000008">
    <property type="protein sequence ID" value="KAJ8098959.1"/>
    <property type="molecule type" value="Genomic_DNA"/>
</dbReference>
<proteinExistence type="predicted"/>
<dbReference type="Gene3D" id="4.10.240.10">
    <property type="entry name" value="Zn(2)-C6 fungal-type DNA-binding domain"/>
    <property type="match status" value="1"/>
</dbReference>
<organism evidence="7 8">
    <name type="scientific">Lipomyces tetrasporus</name>
    <dbReference type="NCBI Taxonomy" id="54092"/>
    <lineage>
        <taxon>Eukaryota</taxon>
        <taxon>Fungi</taxon>
        <taxon>Dikarya</taxon>
        <taxon>Ascomycota</taxon>
        <taxon>Saccharomycotina</taxon>
        <taxon>Lipomycetes</taxon>
        <taxon>Lipomycetales</taxon>
        <taxon>Lipomycetaceae</taxon>
        <taxon>Lipomyces</taxon>
    </lineage>
</organism>
<sequence length="539" mass="60449">MDASNGALTLCATTAPNVCTVCRSQKKKCDKNLPSCARCLKLNLSCDYTYISERHANNNLSPSNFPLFRVPITLRNPWLSGGFVGSLQPCSTNLQSRTVDIDHFFVRTVMTTILEQKWDLSQIMTTHYRTIHPWLPVIHESNFRRRISQLQQNPRAETALLLFAIASDSEIDDTQSHLYHLFRYLFSSLQLVRSPSLELVQSGLLLVVFELGASLINASSMTISICARLAYALALNVNVFHIDELYFAEWVELEERQRVWLGIYMLDRMVHQVNTDFKAPPAVEELDNNTRLPVDDLLWEKPPGGRVRGLFQPTLLTPVETKVSYFAREIQAIRLLGNVQKLSDKSVANLCLEEFDDPERALILLVKTLFAQTPGTWVVFCGANALALTYVVSFLAGSTKANLVPRAIVRLLQLKAECARRQLFSPSENRVAFESSTLALSSFIGITCEICTRFNAVATMDNIGLVPLGAVISTAEAAIAAVELSSWLANGYRADCEPLKITLVYSSQCWKLSAEYLRRVRRREMSLADPHTPSCRLPP</sequence>
<dbReference type="InterPro" id="IPR007219">
    <property type="entry name" value="XnlR_reg_dom"/>
</dbReference>
<evidence type="ECO:0000259" key="6">
    <source>
        <dbReference type="PROSITE" id="PS50048"/>
    </source>
</evidence>
<dbReference type="PANTHER" id="PTHR47338">
    <property type="entry name" value="ZN(II)2CYS6 TRANSCRIPTION FACTOR (EUROFUNG)-RELATED"/>
    <property type="match status" value="1"/>
</dbReference>
<dbReference type="GO" id="GO:0008270">
    <property type="term" value="F:zinc ion binding"/>
    <property type="evidence" value="ECO:0007669"/>
    <property type="project" value="InterPro"/>
</dbReference>